<evidence type="ECO:0000313" key="3">
    <source>
        <dbReference type="Proteomes" id="UP000017118"/>
    </source>
</evidence>
<dbReference type="RefSeq" id="WP_022745006.1">
    <property type="nucleotide sequence ID" value="NC_022571.1"/>
</dbReference>
<name>U5MQ08_CLOSA</name>
<dbReference type="EMBL" id="CP006721">
    <property type="protein sequence ID" value="AGX42603.1"/>
    <property type="molecule type" value="Genomic_DNA"/>
</dbReference>
<dbReference type="eggNOG" id="COG0456">
    <property type="taxonomic scope" value="Bacteria"/>
</dbReference>
<dbReference type="HOGENOM" id="CLU_013985_34_1_9"/>
<keyword evidence="3" id="KW-1185">Reference proteome</keyword>
<dbReference type="SUPFAM" id="SSF55729">
    <property type="entry name" value="Acyl-CoA N-acyltransferases (Nat)"/>
    <property type="match status" value="1"/>
</dbReference>
<dbReference type="InterPro" id="IPR000182">
    <property type="entry name" value="GNAT_dom"/>
</dbReference>
<dbReference type="KEGG" id="csb:CLSA_c16040"/>
<protein>
    <submittedName>
        <fullName evidence="2">GCN5-like N-acetyltransferase</fullName>
    </submittedName>
</protein>
<proteinExistence type="predicted"/>
<dbReference type="InterPro" id="IPR016181">
    <property type="entry name" value="Acyl_CoA_acyltransferase"/>
</dbReference>
<dbReference type="PATRIC" id="fig|1345695.10.peg.3715"/>
<evidence type="ECO:0000313" key="2">
    <source>
        <dbReference type="EMBL" id="AGX42603.1"/>
    </source>
</evidence>
<dbReference type="Pfam" id="PF00583">
    <property type="entry name" value="Acetyltransf_1"/>
    <property type="match status" value="1"/>
</dbReference>
<evidence type="ECO:0000259" key="1">
    <source>
        <dbReference type="PROSITE" id="PS51186"/>
    </source>
</evidence>
<feature type="domain" description="N-acetyltransferase" evidence="1">
    <location>
        <begin position="5"/>
        <end position="142"/>
    </location>
</feature>
<dbReference type="OrthoDB" id="1821130at2"/>
<sequence length="142" mass="15937">MSDKIVIQAMKESDIEQVLNLWNDIFGTTLFLESSVTKSDLITYLKKNPDASSVACTDDGKVIGALLCGSDGVRGYIYHIAIYNEYRVNEIEKRMLDRSLLKLKEVGIKTGFIFTKSNNHEMDANFNSIGWVVIPNELNLGN</sequence>
<accession>U5MQ08</accession>
<dbReference type="AlphaFoldDB" id="U5MQ08"/>
<dbReference type="PROSITE" id="PS51186">
    <property type="entry name" value="GNAT"/>
    <property type="match status" value="1"/>
</dbReference>
<dbReference type="GO" id="GO:0016747">
    <property type="term" value="F:acyltransferase activity, transferring groups other than amino-acyl groups"/>
    <property type="evidence" value="ECO:0007669"/>
    <property type="project" value="InterPro"/>
</dbReference>
<dbReference type="Proteomes" id="UP000017118">
    <property type="component" value="Chromosome"/>
</dbReference>
<keyword evidence="2" id="KW-0808">Transferase</keyword>
<dbReference type="GeneID" id="55474100"/>
<dbReference type="Gene3D" id="3.40.630.30">
    <property type="match status" value="1"/>
</dbReference>
<gene>
    <name evidence="2" type="ORF">CLSA_c16040</name>
</gene>
<organism evidence="2 3">
    <name type="scientific">Clostridium saccharobutylicum DSM 13864</name>
    <dbReference type="NCBI Taxonomy" id="1345695"/>
    <lineage>
        <taxon>Bacteria</taxon>
        <taxon>Bacillati</taxon>
        <taxon>Bacillota</taxon>
        <taxon>Clostridia</taxon>
        <taxon>Eubacteriales</taxon>
        <taxon>Clostridiaceae</taxon>
        <taxon>Clostridium</taxon>
    </lineage>
</organism>
<reference evidence="2 3" key="1">
    <citation type="journal article" date="2013" name="Genome Announc.">
        <title>Complete Genome Sequence of the Solvent Producer Clostridium saccharobutylicum NCP262 (DSM 13864).</title>
        <authorList>
            <person name="Poehlein A."/>
            <person name="Hartwich K."/>
            <person name="Krabben P."/>
            <person name="Ehrenreich A."/>
            <person name="Liebl W."/>
            <person name="Durre P."/>
            <person name="Gottschalk G."/>
            <person name="Daniel R."/>
        </authorList>
    </citation>
    <scope>NUCLEOTIDE SEQUENCE [LARGE SCALE GENOMIC DNA]</scope>
    <source>
        <strain evidence="2">DSM 13864</strain>
    </source>
</reference>